<feature type="compositionally biased region" description="Polar residues" evidence="1">
    <location>
        <begin position="182"/>
        <end position="191"/>
    </location>
</feature>
<feature type="compositionally biased region" description="Low complexity" evidence="1">
    <location>
        <begin position="522"/>
        <end position="534"/>
    </location>
</feature>
<keyword evidence="2" id="KW-0812">Transmembrane</keyword>
<comment type="caution">
    <text evidence="3">The sequence shown here is derived from an EMBL/GenBank/DDBJ whole genome shotgun (WGS) entry which is preliminary data.</text>
</comment>
<accession>A0A9N9AWU9</accession>
<keyword evidence="4" id="KW-1185">Reference proteome</keyword>
<evidence type="ECO:0000313" key="3">
    <source>
        <dbReference type="EMBL" id="CAG8546380.1"/>
    </source>
</evidence>
<protein>
    <submittedName>
        <fullName evidence="3">13056_t:CDS:1</fullName>
    </submittedName>
</protein>
<dbReference type="AlphaFoldDB" id="A0A9N9AWU9"/>
<gene>
    <name evidence="3" type="ORF">AMORRO_LOCUS5368</name>
</gene>
<feature type="transmembrane region" description="Helical" evidence="2">
    <location>
        <begin position="286"/>
        <end position="306"/>
    </location>
</feature>
<evidence type="ECO:0000256" key="2">
    <source>
        <dbReference type="SAM" id="Phobius"/>
    </source>
</evidence>
<feature type="compositionally biased region" description="Low complexity" evidence="1">
    <location>
        <begin position="201"/>
        <end position="213"/>
    </location>
</feature>
<reference evidence="3" key="1">
    <citation type="submission" date="2021-06" db="EMBL/GenBank/DDBJ databases">
        <authorList>
            <person name="Kallberg Y."/>
            <person name="Tangrot J."/>
            <person name="Rosling A."/>
        </authorList>
    </citation>
    <scope>NUCLEOTIDE SEQUENCE</scope>
    <source>
        <strain evidence="3">CL551</strain>
    </source>
</reference>
<proteinExistence type="predicted"/>
<keyword evidence="2" id="KW-0472">Membrane</keyword>
<dbReference type="Proteomes" id="UP000789342">
    <property type="component" value="Unassembled WGS sequence"/>
</dbReference>
<feature type="region of interest" description="Disordered" evidence="1">
    <location>
        <begin position="157"/>
        <end position="220"/>
    </location>
</feature>
<name>A0A9N9AWU9_9GLOM</name>
<feature type="region of interest" description="Disordered" evidence="1">
    <location>
        <begin position="522"/>
        <end position="555"/>
    </location>
</feature>
<sequence length="645" mass="69703">MFNVNFLENLISRESLVEPTVNHPPTKTKVSRVVPTKKNLKITSTVSTKKNLKLTSTVSTKKNLKLTSTVSTKKNPKLTSTVSTKKNLKLTSTVSTKKNLKITSTVSTKKNLKITSTVSTTKKNLKITSTVSTKKMAQITGSIPIITLPTTGTIGSVGISKSKTSPNRSAKSSTETTKRSDSIPTSTSTNGAIPAIEDNKGVTNVNGNTGDKNAITSTSGSQSNTFFTATTMISATTISATTNSATTLSATMLSAATTDTVATASTPTTISTPDNSKDSSKHLPPWVLAITLAILSLTITGLAICIRRKFLKYNRRKPLLGENGQGSMREIRTNGSNGSEMMEDGFNENRSLTNGTTEFLAAGGYEQGMPSHDTTHALVDLTTEDDDPFADAFAEDTSFKNASSHQHSNVMERAKTSELPKIKTTDFSGMSVNGNESPNDPFNIYSDPFQNKEYFLDDEVGPRPKLRPSLSRIPTVITAFSELNHPFPLSPVSRSANVAGDVDKNNKDRSIKDVRNVFESVSSNELSPESASSEISFRSTPLSNNDNLSATDDNADSKSLAEELSTVLSISSAIESTALPIFSTYDNTFEESRRGIVPEFRDDLGVMERSQSPTHYIRNATRQTSYLDLREVVAVRMVVNYIDAV</sequence>
<keyword evidence="2" id="KW-1133">Transmembrane helix</keyword>
<feature type="compositionally biased region" description="Polar residues" evidence="1">
    <location>
        <begin position="535"/>
        <end position="552"/>
    </location>
</feature>
<dbReference type="EMBL" id="CAJVPV010003218">
    <property type="protein sequence ID" value="CAG8546380.1"/>
    <property type="molecule type" value="Genomic_DNA"/>
</dbReference>
<feature type="compositionally biased region" description="Polar residues" evidence="1">
    <location>
        <begin position="159"/>
        <end position="175"/>
    </location>
</feature>
<evidence type="ECO:0000313" key="4">
    <source>
        <dbReference type="Proteomes" id="UP000789342"/>
    </source>
</evidence>
<organism evidence="3 4">
    <name type="scientific">Acaulospora morrowiae</name>
    <dbReference type="NCBI Taxonomy" id="94023"/>
    <lineage>
        <taxon>Eukaryota</taxon>
        <taxon>Fungi</taxon>
        <taxon>Fungi incertae sedis</taxon>
        <taxon>Mucoromycota</taxon>
        <taxon>Glomeromycotina</taxon>
        <taxon>Glomeromycetes</taxon>
        <taxon>Diversisporales</taxon>
        <taxon>Acaulosporaceae</taxon>
        <taxon>Acaulospora</taxon>
    </lineage>
</organism>
<evidence type="ECO:0000256" key="1">
    <source>
        <dbReference type="SAM" id="MobiDB-lite"/>
    </source>
</evidence>
<dbReference type="OrthoDB" id="10661635at2759"/>